<protein>
    <submittedName>
        <fullName evidence="2">Uncharacterized protein</fullName>
    </submittedName>
</protein>
<keyword evidence="3" id="KW-1185">Reference proteome</keyword>
<evidence type="ECO:0000313" key="2">
    <source>
        <dbReference type="EMBL" id="SHI61491.1"/>
    </source>
</evidence>
<sequence length="119" mass="13268">MTARLIRFLTLVLRLVPPLAWWALAGLVFSILNEGFHQELWPNTPAARPVFISLLLSCLMALPWVAAHIAWHLSGALESFFWKSVWRFVALAGYVGATLASGGGLVAQGFMWHEWLTAH</sequence>
<dbReference type="AlphaFoldDB" id="A0A1M6CKU7"/>
<dbReference type="RefSeq" id="WP_073106478.1">
    <property type="nucleotide sequence ID" value="NZ_FQYN01000002.1"/>
</dbReference>
<keyword evidence="1" id="KW-0812">Transmembrane</keyword>
<evidence type="ECO:0000256" key="1">
    <source>
        <dbReference type="SAM" id="Phobius"/>
    </source>
</evidence>
<dbReference type="EMBL" id="FQYN01000002">
    <property type="protein sequence ID" value="SHI61491.1"/>
    <property type="molecule type" value="Genomic_DNA"/>
</dbReference>
<accession>A0A1M6CKU7</accession>
<feature type="transmembrane region" description="Helical" evidence="1">
    <location>
        <begin position="52"/>
        <end position="73"/>
    </location>
</feature>
<feature type="transmembrane region" description="Helical" evidence="1">
    <location>
        <begin position="12"/>
        <end position="32"/>
    </location>
</feature>
<dbReference type="Proteomes" id="UP000184418">
    <property type="component" value="Unassembled WGS sequence"/>
</dbReference>
<evidence type="ECO:0000313" key="3">
    <source>
        <dbReference type="Proteomes" id="UP000184418"/>
    </source>
</evidence>
<proteinExistence type="predicted"/>
<keyword evidence="1" id="KW-0472">Membrane</keyword>
<keyword evidence="1" id="KW-1133">Transmembrane helix</keyword>
<organism evidence="2 3">
    <name type="scientific">Hymenobacter daecheongensis DSM 21074</name>
    <dbReference type="NCBI Taxonomy" id="1121955"/>
    <lineage>
        <taxon>Bacteria</taxon>
        <taxon>Pseudomonadati</taxon>
        <taxon>Bacteroidota</taxon>
        <taxon>Cytophagia</taxon>
        <taxon>Cytophagales</taxon>
        <taxon>Hymenobacteraceae</taxon>
        <taxon>Hymenobacter</taxon>
    </lineage>
</organism>
<reference evidence="2 3" key="1">
    <citation type="submission" date="2016-11" db="EMBL/GenBank/DDBJ databases">
        <authorList>
            <person name="Jaros S."/>
            <person name="Januszkiewicz K."/>
            <person name="Wedrychowicz H."/>
        </authorList>
    </citation>
    <scope>NUCLEOTIDE SEQUENCE [LARGE SCALE GENOMIC DNA]</scope>
    <source>
        <strain evidence="2 3">DSM 21074</strain>
    </source>
</reference>
<gene>
    <name evidence="2" type="ORF">SAMN02745146_1186</name>
</gene>
<feature type="transmembrane region" description="Helical" evidence="1">
    <location>
        <begin position="85"/>
        <end position="107"/>
    </location>
</feature>
<dbReference type="OrthoDB" id="886817at2"/>
<dbReference type="STRING" id="1121955.SAMN02745146_1186"/>
<name>A0A1M6CKU7_9BACT</name>